<keyword evidence="3" id="KW-1185">Reference proteome</keyword>
<dbReference type="OrthoDB" id="8523055at2"/>
<dbReference type="STRING" id="391735.Veis_0428"/>
<name>A1WF09_VEREI</name>
<protein>
    <submittedName>
        <fullName evidence="2">L-carnitine dehydratase/bile acid-inducible protein F</fullName>
    </submittedName>
</protein>
<evidence type="ECO:0000313" key="3">
    <source>
        <dbReference type="Proteomes" id="UP000000374"/>
    </source>
</evidence>
<dbReference type="Gene3D" id="3.40.50.10540">
    <property type="entry name" value="Crotonobetainyl-coa:carnitine coa-transferase, domain 1"/>
    <property type="match status" value="1"/>
</dbReference>
<dbReference type="EMBL" id="CP000542">
    <property type="protein sequence ID" value="ABM56216.1"/>
    <property type="molecule type" value="Genomic_DNA"/>
</dbReference>
<evidence type="ECO:0000313" key="2">
    <source>
        <dbReference type="EMBL" id="ABM56216.1"/>
    </source>
</evidence>
<dbReference type="SUPFAM" id="SSF89796">
    <property type="entry name" value="CoA-transferase family III (CaiB/BaiF)"/>
    <property type="match status" value="1"/>
</dbReference>
<dbReference type="GeneID" id="76459155"/>
<sequence length="392" mass="42089">MQDSPSSSFSAYPLAGITVLDLGQIYQGPYCGFLLAMAGARVIKIEPPKGEPIRSRRGVSVPLAMLNSNKEGITLDLKSNEGRDAFLRLVDRADVVIENFLPGVMDRLGVGGKLLLGRNPRLIFASASGYGSSGPYRDLLAMDLTIQAMSGMINATGFPDQSPVKAGPSICDFLGGAHLYGAVITALFERSRTGAGRICEVAMLDAAYIALTSTIGLHFDDPTANPRTGSRHAGMAMAPYNVYPSADGYVAIICVNEEHWHGVARAMGRADLIGDSRFATHAARCAIMEEIDTMVGAWTGKLTRDRLMDASKVHRFPAAPVRKTAEVVQDPHLHARGMLIDFDHPELGPVVLPNSPMRFDGLPPMPLRASPSLGQDNTRILKTHAAMPLEQA</sequence>
<dbReference type="InterPro" id="IPR023606">
    <property type="entry name" value="CoA-Trfase_III_dom_1_sf"/>
</dbReference>
<dbReference type="Gene3D" id="3.30.1540.10">
    <property type="entry name" value="formyl-coa transferase, domain 3"/>
    <property type="match status" value="1"/>
</dbReference>
<dbReference type="eggNOG" id="COG1804">
    <property type="taxonomic scope" value="Bacteria"/>
</dbReference>
<dbReference type="Pfam" id="PF02515">
    <property type="entry name" value="CoA_transf_3"/>
    <property type="match status" value="1"/>
</dbReference>
<dbReference type="AlphaFoldDB" id="A1WF09"/>
<dbReference type="InterPro" id="IPR050483">
    <property type="entry name" value="CoA-transferase_III_domain"/>
</dbReference>
<dbReference type="GO" id="GO:0008410">
    <property type="term" value="F:CoA-transferase activity"/>
    <property type="evidence" value="ECO:0007669"/>
    <property type="project" value="TreeGrafter"/>
</dbReference>
<dbReference type="InterPro" id="IPR044855">
    <property type="entry name" value="CoA-Trfase_III_dom3_sf"/>
</dbReference>
<dbReference type="RefSeq" id="WP_011808233.1">
    <property type="nucleotide sequence ID" value="NC_008786.1"/>
</dbReference>
<dbReference type="Proteomes" id="UP000000374">
    <property type="component" value="Chromosome"/>
</dbReference>
<organism evidence="2 3">
    <name type="scientific">Verminephrobacter eiseniae (strain EF01-2)</name>
    <dbReference type="NCBI Taxonomy" id="391735"/>
    <lineage>
        <taxon>Bacteria</taxon>
        <taxon>Pseudomonadati</taxon>
        <taxon>Pseudomonadota</taxon>
        <taxon>Betaproteobacteria</taxon>
        <taxon>Burkholderiales</taxon>
        <taxon>Comamonadaceae</taxon>
        <taxon>Verminephrobacter</taxon>
    </lineage>
</organism>
<dbReference type="PANTHER" id="PTHR48207">
    <property type="entry name" value="SUCCINATE--HYDROXYMETHYLGLUTARATE COA-TRANSFERASE"/>
    <property type="match status" value="1"/>
</dbReference>
<accession>A1WF09</accession>
<evidence type="ECO:0000256" key="1">
    <source>
        <dbReference type="ARBA" id="ARBA00022679"/>
    </source>
</evidence>
<dbReference type="PANTHER" id="PTHR48207:SF3">
    <property type="entry name" value="SUCCINATE--HYDROXYMETHYLGLUTARATE COA-TRANSFERASE"/>
    <property type="match status" value="1"/>
</dbReference>
<gene>
    <name evidence="2" type="ordered locus">Veis_0428</name>
</gene>
<proteinExistence type="predicted"/>
<reference evidence="3" key="1">
    <citation type="submission" date="2006-12" db="EMBL/GenBank/DDBJ databases">
        <title>Complete sequence of chromosome 1 of Verminephrobacter eiseniae EF01-2.</title>
        <authorList>
            <person name="Copeland A."/>
            <person name="Lucas S."/>
            <person name="Lapidus A."/>
            <person name="Barry K."/>
            <person name="Detter J.C."/>
            <person name="Glavina del Rio T."/>
            <person name="Dalin E."/>
            <person name="Tice H."/>
            <person name="Pitluck S."/>
            <person name="Chertkov O."/>
            <person name="Brettin T."/>
            <person name="Bruce D."/>
            <person name="Han C."/>
            <person name="Tapia R."/>
            <person name="Gilna P."/>
            <person name="Schmutz J."/>
            <person name="Larimer F."/>
            <person name="Land M."/>
            <person name="Hauser L."/>
            <person name="Kyrpides N."/>
            <person name="Kim E."/>
            <person name="Stahl D."/>
            <person name="Richardson P."/>
        </authorList>
    </citation>
    <scope>NUCLEOTIDE SEQUENCE [LARGE SCALE GENOMIC DNA]</scope>
    <source>
        <strain evidence="3">EF01-2</strain>
    </source>
</reference>
<dbReference type="HOGENOM" id="CLU_033975_2_3_4"/>
<dbReference type="InterPro" id="IPR003673">
    <property type="entry name" value="CoA-Trfase_fam_III"/>
</dbReference>
<dbReference type="KEGG" id="vei:Veis_0428"/>
<keyword evidence="1" id="KW-0808">Transferase</keyword>